<gene>
    <name evidence="1" type="ORF">P879_06366</name>
</gene>
<evidence type="ECO:0000313" key="1">
    <source>
        <dbReference type="EMBL" id="KAF8570203.1"/>
    </source>
</evidence>
<organism evidence="1 2">
    <name type="scientific">Paragonimus westermani</name>
    <dbReference type="NCBI Taxonomy" id="34504"/>
    <lineage>
        <taxon>Eukaryota</taxon>
        <taxon>Metazoa</taxon>
        <taxon>Spiralia</taxon>
        <taxon>Lophotrochozoa</taxon>
        <taxon>Platyhelminthes</taxon>
        <taxon>Trematoda</taxon>
        <taxon>Digenea</taxon>
        <taxon>Plagiorchiida</taxon>
        <taxon>Troglotremata</taxon>
        <taxon>Troglotrematidae</taxon>
        <taxon>Paragonimus</taxon>
    </lineage>
</organism>
<evidence type="ECO:0000313" key="2">
    <source>
        <dbReference type="Proteomes" id="UP000699462"/>
    </source>
</evidence>
<proteinExistence type="predicted"/>
<keyword evidence="2" id="KW-1185">Reference proteome</keyword>
<sequence length="113" mass="13065">MHGFFGEKHICLRSASPRTPQLRGLPKPHEFGIPLQPILLMPNFLHHKLANWLNELLQPAKEAMDTNFIEDIFKLIEELKDLSLHNEYMCSLDTITLHKGSCTRDGGFYFMTQ</sequence>
<protein>
    <submittedName>
        <fullName evidence="1">Uncharacterized protein</fullName>
    </submittedName>
</protein>
<reference evidence="1 2" key="1">
    <citation type="submission" date="2019-07" db="EMBL/GenBank/DDBJ databases">
        <title>Annotation for the trematode Paragonimus westermani.</title>
        <authorList>
            <person name="Choi Y.-J."/>
        </authorList>
    </citation>
    <scope>NUCLEOTIDE SEQUENCE [LARGE SCALE GENOMIC DNA]</scope>
    <source>
        <strain evidence="1">180907_Pwestermani</strain>
    </source>
</reference>
<dbReference type="EMBL" id="JTDF01001303">
    <property type="protein sequence ID" value="KAF8570203.1"/>
    <property type="molecule type" value="Genomic_DNA"/>
</dbReference>
<accession>A0A8T0DR21</accession>
<name>A0A8T0DR21_9TREM</name>
<dbReference type="Proteomes" id="UP000699462">
    <property type="component" value="Unassembled WGS sequence"/>
</dbReference>
<dbReference type="AlphaFoldDB" id="A0A8T0DR21"/>
<comment type="caution">
    <text evidence="1">The sequence shown here is derived from an EMBL/GenBank/DDBJ whole genome shotgun (WGS) entry which is preliminary data.</text>
</comment>
<dbReference type="OrthoDB" id="10066550at2759"/>